<dbReference type="InterPro" id="IPR020846">
    <property type="entry name" value="MFS_dom"/>
</dbReference>
<accession>A0A4T0P9L6</accession>
<keyword evidence="3 5" id="KW-1133">Transmembrane helix</keyword>
<feature type="transmembrane region" description="Helical" evidence="5">
    <location>
        <begin position="291"/>
        <end position="323"/>
    </location>
</feature>
<dbReference type="GO" id="GO:0022857">
    <property type="term" value="F:transmembrane transporter activity"/>
    <property type="evidence" value="ECO:0007669"/>
    <property type="project" value="InterPro"/>
</dbReference>
<evidence type="ECO:0000259" key="6">
    <source>
        <dbReference type="PROSITE" id="PS50850"/>
    </source>
</evidence>
<evidence type="ECO:0000313" key="7">
    <source>
        <dbReference type="EMBL" id="TIC03069.1"/>
    </source>
</evidence>
<protein>
    <submittedName>
        <fullName evidence="7">MFS general substrate transporter</fullName>
    </submittedName>
</protein>
<evidence type="ECO:0000256" key="1">
    <source>
        <dbReference type="ARBA" id="ARBA00004141"/>
    </source>
</evidence>
<feature type="transmembrane region" description="Helical" evidence="5">
    <location>
        <begin position="59"/>
        <end position="78"/>
    </location>
</feature>
<feature type="transmembrane region" description="Helical" evidence="5">
    <location>
        <begin position="155"/>
        <end position="176"/>
    </location>
</feature>
<feature type="transmembrane region" description="Helical" evidence="5">
    <location>
        <begin position="460"/>
        <end position="481"/>
    </location>
</feature>
<evidence type="ECO:0000313" key="10">
    <source>
        <dbReference type="Proteomes" id="UP000309601"/>
    </source>
</evidence>
<feature type="transmembrane region" description="Helical" evidence="5">
    <location>
        <begin position="392"/>
        <end position="414"/>
    </location>
</feature>
<feature type="transmembrane region" description="Helical" evidence="5">
    <location>
        <begin position="98"/>
        <end position="114"/>
    </location>
</feature>
<dbReference type="PROSITE" id="PS50850">
    <property type="entry name" value="MFS"/>
    <property type="match status" value="1"/>
</dbReference>
<dbReference type="Proteomes" id="UP000309601">
    <property type="component" value="Unassembled WGS sequence"/>
</dbReference>
<feature type="transmembrane region" description="Helical" evidence="5">
    <location>
        <begin position="368"/>
        <end position="386"/>
    </location>
</feature>
<keyword evidence="2 5" id="KW-0812">Transmembrane</keyword>
<evidence type="ECO:0000256" key="2">
    <source>
        <dbReference type="ARBA" id="ARBA00022692"/>
    </source>
</evidence>
<reference evidence="9 10" key="1">
    <citation type="submission" date="2019-03" db="EMBL/GenBank/DDBJ databases">
        <title>Sequencing 25 genomes of Wallemia mellicola.</title>
        <authorList>
            <person name="Gostincar C."/>
        </authorList>
    </citation>
    <scope>NUCLEOTIDE SEQUENCE [LARGE SCALE GENOMIC DNA]</scope>
    <source>
        <strain evidence="7 9">EXF-1262</strain>
        <strain evidence="8 10">EXF-1274</strain>
    </source>
</reference>
<comment type="caution">
    <text evidence="7">The sequence shown here is derived from an EMBL/GenBank/DDBJ whole genome shotgun (WGS) entry which is preliminary data.</text>
</comment>
<dbReference type="AlphaFoldDB" id="A0A4T0P9L6"/>
<dbReference type="InterPro" id="IPR011701">
    <property type="entry name" value="MFS"/>
</dbReference>
<dbReference type="OMA" id="ATFIMYL"/>
<dbReference type="GO" id="GO:0005886">
    <property type="term" value="C:plasma membrane"/>
    <property type="evidence" value="ECO:0007669"/>
    <property type="project" value="TreeGrafter"/>
</dbReference>
<feature type="transmembrane region" description="Helical" evidence="5">
    <location>
        <begin position="329"/>
        <end position="348"/>
    </location>
</feature>
<sequence>MTAADVSASSSSTTVCFPDDNSCSSNSNSIDGINVQFDNLDDNGHNDNPLNWPKSRKRALLIACIGFCFLISGCSSAFSQGQSQMVSDLGSSDLLGELALGMYIVGYSVSPPLLAPCSEELGRMRMYQISYGLYFLLFLPIALARDMATVIVCRFIQGAFASAGTSLVAGTIADLLPNGHQKDFVVAIFAYSAVFAMGLFPIPLGWIIVYDSESGWRLIQFIQMGMAGVWALFMFAVMHETRPHVILIRKARKMRKATGLNYKSKIKKPKLSYLIRVSCYRPIVMLFREPIITFFSAWLALAWSFYFAIIGSISHVFGILYGFNQGELAAIYTSLAVGVTISLIFNFVVQDKLFKKKFEKRGPEARLYATMFIGPLLPLGCFVYGWTSYSYVPFIAPCIGLGMISCAIFTIYLAATQYVMDAYGSYSASGVASLSIVRNLCAGFWPLFTNTFFDRVGFQFAPTIIGIAAVVFTLSSYILFFQGSKIRAKSKFAQDLATDDKTFSKAKEIKETA</sequence>
<feature type="transmembrane region" description="Helical" evidence="5">
    <location>
        <begin position="126"/>
        <end position="143"/>
    </location>
</feature>
<feature type="transmembrane region" description="Helical" evidence="5">
    <location>
        <begin position="188"/>
        <end position="209"/>
    </location>
</feature>
<evidence type="ECO:0000256" key="4">
    <source>
        <dbReference type="ARBA" id="ARBA00023136"/>
    </source>
</evidence>
<evidence type="ECO:0000313" key="9">
    <source>
        <dbReference type="Proteomes" id="UP000307169"/>
    </source>
</evidence>
<dbReference type="Pfam" id="PF07690">
    <property type="entry name" value="MFS_1"/>
    <property type="match status" value="1"/>
</dbReference>
<dbReference type="SUPFAM" id="SSF103473">
    <property type="entry name" value="MFS general substrate transporter"/>
    <property type="match status" value="1"/>
</dbReference>
<comment type="subcellular location">
    <subcellularLocation>
        <location evidence="1">Membrane</location>
        <topology evidence="1">Multi-pass membrane protein</topology>
    </subcellularLocation>
</comment>
<gene>
    <name evidence="8" type="ORF">E3Q02_01526</name>
    <name evidence="7" type="ORF">E3Q17_01046</name>
</gene>
<feature type="transmembrane region" description="Helical" evidence="5">
    <location>
        <begin position="426"/>
        <end position="448"/>
    </location>
</feature>
<keyword evidence="4 5" id="KW-0472">Membrane</keyword>
<dbReference type="Proteomes" id="UP000307169">
    <property type="component" value="Unassembled WGS sequence"/>
</dbReference>
<evidence type="ECO:0000256" key="3">
    <source>
        <dbReference type="ARBA" id="ARBA00022989"/>
    </source>
</evidence>
<dbReference type="InterPro" id="IPR036259">
    <property type="entry name" value="MFS_trans_sf"/>
</dbReference>
<feature type="transmembrane region" description="Helical" evidence="5">
    <location>
        <begin position="221"/>
        <end position="239"/>
    </location>
</feature>
<feature type="domain" description="Major facilitator superfamily (MFS) profile" evidence="6">
    <location>
        <begin position="59"/>
        <end position="487"/>
    </location>
</feature>
<proteinExistence type="predicted"/>
<dbReference type="EMBL" id="SPRH01000008">
    <property type="protein sequence ID" value="TIC03069.1"/>
    <property type="molecule type" value="Genomic_DNA"/>
</dbReference>
<organism evidence="7 9">
    <name type="scientific">Wallemia mellicola</name>
    <dbReference type="NCBI Taxonomy" id="1708541"/>
    <lineage>
        <taxon>Eukaryota</taxon>
        <taxon>Fungi</taxon>
        <taxon>Dikarya</taxon>
        <taxon>Basidiomycota</taxon>
        <taxon>Wallemiomycotina</taxon>
        <taxon>Wallemiomycetes</taxon>
        <taxon>Wallemiales</taxon>
        <taxon>Wallemiaceae</taxon>
        <taxon>Wallemia</taxon>
    </lineage>
</organism>
<dbReference type="PANTHER" id="PTHR23502:SF134">
    <property type="entry name" value="MAJOR FACILITATOR SUPERFAMILY (MFS) PROFILE DOMAIN-CONTAINING PROTEIN-RELATED"/>
    <property type="match status" value="1"/>
</dbReference>
<evidence type="ECO:0000313" key="8">
    <source>
        <dbReference type="EMBL" id="TIC67422.1"/>
    </source>
</evidence>
<name>A0A4T0P9L6_9BASI</name>
<evidence type="ECO:0000256" key="5">
    <source>
        <dbReference type="SAM" id="Phobius"/>
    </source>
</evidence>
<dbReference type="PANTHER" id="PTHR23502">
    <property type="entry name" value="MAJOR FACILITATOR SUPERFAMILY"/>
    <property type="match status" value="1"/>
</dbReference>
<dbReference type="EMBL" id="SPRW01000012">
    <property type="protein sequence ID" value="TIC67422.1"/>
    <property type="molecule type" value="Genomic_DNA"/>
</dbReference>
<dbReference type="Gene3D" id="1.20.1250.20">
    <property type="entry name" value="MFS general substrate transporter like domains"/>
    <property type="match status" value="1"/>
</dbReference>